<keyword evidence="3" id="KW-1185">Reference proteome</keyword>
<dbReference type="PATRIC" id="fig|294699.3.peg.1905"/>
<dbReference type="PROSITE" id="PS51186">
    <property type="entry name" value="GNAT"/>
    <property type="match status" value="1"/>
</dbReference>
<dbReference type="NCBIfam" id="TIGR03827">
    <property type="entry name" value="GNAT_ablB"/>
    <property type="match status" value="1"/>
</dbReference>
<dbReference type="GO" id="GO:0008080">
    <property type="term" value="F:N-acetyltransferase activity"/>
    <property type="evidence" value="ECO:0007669"/>
    <property type="project" value="InterPro"/>
</dbReference>
<dbReference type="KEGG" id="aamy:GFC30_1858"/>
<feature type="domain" description="N-acetyltransferase" evidence="1">
    <location>
        <begin position="126"/>
        <end position="270"/>
    </location>
</feature>
<keyword evidence="2" id="KW-0808">Transferase</keyword>
<evidence type="ECO:0000259" key="1">
    <source>
        <dbReference type="PROSITE" id="PS51186"/>
    </source>
</evidence>
<dbReference type="InterPro" id="IPR000182">
    <property type="entry name" value="GNAT_dom"/>
</dbReference>
<dbReference type="Proteomes" id="UP000076865">
    <property type="component" value="Chromosome"/>
</dbReference>
<protein>
    <submittedName>
        <fullName evidence="2">Putative beta-lysine N-acetyltransferase</fullName>
    </submittedName>
</protein>
<gene>
    <name evidence="2" type="primary">ablB</name>
    <name evidence="2" type="ORF">GFC30_1858</name>
</gene>
<evidence type="ECO:0000313" key="3">
    <source>
        <dbReference type="Proteomes" id="UP000076865"/>
    </source>
</evidence>
<dbReference type="Pfam" id="PF00583">
    <property type="entry name" value="Acetyltransf_1"/>
    <property type="match status" value="1"/>
</dbReference>
<accession>A0A160F274</accession>
<sequence length="279" mass="32320">MEQTIQTERFAASAIFDDFNERMRVEDYRGYVPALIDYVTDAAQQKGYTKLIVKARYEHLSIFIEKGFQYEGWIQGYFNGSDAHLLALYFQQERKTSENANMEDQIVASIQTKPRFVSLAPLSEEYTMRKAEPADAEALVNLYRSIFAIYPSPLHDLSYVENLLRKGAMFYAIEHDKQIVSAASAEINEMYHNAELTDCATLPNYRTHGLMKHLLKKLEEELKKQAIFCIYSLARAPSYGMNAAFYQLGYRYSGRLTNNCYIYEDLEDMNIWVKDVSRA</sequence>
<dbReference type="RefSeq" id="WP_066324600.1">
    <property type="nucleotide sequence ID" value="NZ_CP015438.1"/>
</dbReference>
<evidence type="ECO:0000313" key="2">
    <source>
        <dbReference type="EMBL" id="ANB60316.1"/>
    </source>
</evidence>
<dbReference type="AlphaFoldDB" id="A0A160F274"/>
<dbReference type="InterPro" id="IPR016181">
    <property type="entry name" value="Acyl_CoA_acyltransferase"/>
</dbReference>
<dbReference type="OrthoDB" id="9790652at2"/>
<organism evidence="2 3">
    <name type="scientific">Anoxybacteroides amylolyticum</name>
    <dbReference type="NCBI Taxonomy" id="294699"/>
    <lineage>
        <taxon>Bacteria</taxon>
        <taxon>Bacillati</taxon>
        <taxon>Bacillota</taxon>
        <taxon>Bacilli</taxon>
        <taxon>Bacillales</taxon>
        <taxon>Anoxybacillaceae</taxon>
        <taxon>Anoxybacteroides</taxon>
    </lineage>
</organism>
<reference evidence="2 3" key="1">
    <citation type="journal article" date="2006" name="Syst. Appl. Microbiol.">
        <title>Anoxybacillus amylolyticus sp. nov., a thermophilic amylase producing bacterium isolated from Mount Rittmann (Antarctica).</title>
        <authorList>
            <person name="Poli A."/>
            <person name="Esposito E."/>
            <person name="Lama L."/>
            <person name="Orlando P."/>
            <person name="Nicolaus G."/>
            <person name="de Appolonia F."/>
            <person name="Gambacorta A."/>
            <person name="Nicolaus B."/>
        </authorList>
    </citation>
    <scope>NUCLEOTIDE SEQUENCE [LARGE SCALE GENOMIC DNA]</scope>
    <source>
        <strain evidence="2 3">DSM 15939</strain>
    </source>
</reference>
<dbReference type="Gene3D" id="3.40.630.30">
    <property type="match status" value="1"/>
</dbReference>
<proteinExistence type="predicted"/>
<dbReference type="SUPFAM" id="SSF55729">
    <property type="entry name" value="Acyl-CoA N-acyltransferases (Nat)"/>
    <property type="match status" value="1"/>
</dbReference>
<name>A0A160F274_9BACL</name>
<dbReference type="InterPro" id="IPR022525">
    <property type="entry name" value="GNAT_AblB"/>
</dbReference>
<dbReference type="EMBL" id="CP015438">
    <property type="protein sequence ID" value="ANB60316.1"/>
    <property type="molecule type" value="Genomic_DNA"/>
</dbReference>